<evidence type="ECO:0000313" key="3">
    <source>
        <dbReference type="Proteomes" id="UP000567885"/>
    </source>
</evidence>
<feature type="compositionally biased region" description="Polar residues" evidence="1">
    <location>
        <begin position="142"/>
        <end position="154"/>
    </location>
</feature>
<feature type="compositionally biased region" description="Basic and acidic residues" evidence="1">
    <location>
        <begin position="28"/>
        <end position="39"/>
    </location>
</feature>
<gene>
    <name evidence="2" type="ORF">FHETE_11266</name>
</gene>
<organism evidence="2 3">
    <name type="scientific">Fusarium heterosporum</name>
    <dbReference type="NCBI Taxonomy" id="42747"/>
    <lineage>
        <taxon>Eukaryota</taxon>
        <taxon>Fungi</taxon>
        <taxon>Dikarya</taxon>
        <taxon>Ascomycota</taxon>
        <taxon>Pezizomycotina</taxon>
        <taxon>Sordariomycetes</taxon>
        <taxon>Hypocreomycetidae</taxon>
        <taxon>Hypocreales</taxon>
        <taxon>Nectriaceae</taxon>
        <taxon>Fusarium</taxon>
        <taxon>Fusarium heterosporum species complex</taxon>
    </lineage>
</organism>
<reference evidence="2 3" key="1">
    <citation type="submission" date="2020-05" db="EMBL/GenBank/DDBJ databases">
        <title>Identification and distribution of gene clusters putatively required for synthesis of sphingolipid metabolism inhibitors in phylogenetically diverse species of the filamentous fungus Fusarium.</title>
        <authorList>
            <person name="Kim H.-S."/>
            <person name="Busman M."/>
            <person name="Brown D.W."/>
            <person name="Divon H."/>
            <person name="Uhlig S."/>
            <person name="Proctor R.H."/>
        </authorList>
    </citation>
    <scope>NUCLEOTIDE SEQUENCE [LARGE SCALE GENOMIC DNA]</scope>
    <source>
        <strain evidence="2 3">NRRL 20693</strain>
    </source>
</reference>
<name>A0A8H5SJN0_FUSHE</name>
<feature type="compositionally biased region" description="Pro residues" evidence="1">
    <location>
        <begin position="179"/>
        <end position="190"/>
    </location>
</feature>
<proteinExistence type="predicted"/>
<feature type="compositionally biased region" description="Pro residues" evidence="1">
    <location>
        <begin position="70"/>
        <end position="83"/>
    </location>
</feature>
<comment type="caution">
    <text evidence="2">The sequence shown here is derived from an EMBL/GenBank/DDBJ whole genome shotgun (WGS) entry which is preliminary data.</text>
</comment>
<dbReference type="OrthoDB" id="5244639at2759"/>
<evidence type="ECO:0000256" key="1">
    <source>
        <dbReference type="SAM" id="MobiDB-lite"/>
    </source>
</evidence>
<dbReference type="Proteomes" id="UP000567885">
    <property type="component" value="Unassembled WGS sequence"/>
</dbReference>
<evidence type="ECO:0000313" key="2">
    <source>
        <dbReference type="EMBL" id="KAF5654699.1"/>
    </source>
</evidence>
<accession>A0A8H5SJN0</accession>
<keyword evidence="3" id="KW-1185">Reference proteome</keyword>
<protein>
    <submittedName>
        <fullName evidence="2">Uncharacterized protein</fullName>
    </submittedName>
</protein>
<sequence length="223" mass="22711">MPIDGTGRFANRRLPSWLNSSPVPPSDVQKERRRPKDGLLADPTSDLLIDFNSNEGFYEAAKKKSKPKTPSAPPPPPPPPAAPPADDGQKDDNVGSDGGAGGGDSTGGAGDGNDDGNSGNGPPSKPPTTFENINLGGDNKAGTGSSPPENKGISSSWGAKLGFGGGGWGWGGGSGKSQSPPPPPPAPAPPETKAEDNPWDKPKDVTNGLDDEDAWGFGSKKKK</sequence>
<dbReference type="EMBL" id="JAAGWQ010000479">
    <property type="protein sequence ID" value="KAF5654699.1"/>
    <property type="molecule type" value="Genomic_DNA"/>
</dbReference>
<feature type="compositionally biased region" description="Basic and acidic residues" evidence="1">
    <location>
        <begin position="192"/>
        <end position="204"/>
    </location>
</feature>
<dbReference type="AlphaFoldDB" id="A0A8H5SJN0"/>
<feature type="non-terminal residue" evidence="2">
    <location>
        <position position="223"/>
    </location>
</feature>
<feature type="compositionally biased region" description="Gly residues" evidence="1">
    <location>
        <begin position="96"/>
        <end position="111"/>
    </location>
</feature>
<feature type="region of interest" description="Disordered" evidence="1">
    <location>
        <begin position="1"/>
        <end position="223"/>
    </location>
</feature>
<feature type="compositionally biased region" description="Gly residues" evidence="1">
    <location>
        <begin position="161"/>
        <end position="175"/>
    </location>
</feature>